<gene>
    <name evidence="6" type="primary">tetR</name>
    <name evidence="6" type="ORF">GCM10010238_11160</name>
</gene>
<dbReference type="SUPFAM" id="SSF46689">
    <property type="entry name" value="Homeodomain-like"/>
    <property type="match status" value="1"/>
</dbReference>
<dbReference type="EMBL" id="BMSL01000002">
    <property type="protein sequence ID" value="GGS24782.1"/>
    <property type="molecule type" value="Genomic_DNA"/>
</dbReference>
<feature type="DNA-binding region" description="H-T-H motif" evidence="4">
    <location>
        <begin position="33"/>
        <end position="52"/>
    </location>
</feature>
<feature type="domain" description="HTH tetR-type" evidence="5">
    <location>
        <begin position="10"/>
        <end position="70"/>
    </location>
</feature>
<dbReference type="PANTHER" id="PTHR47506:SF7">
    <property type="entry name" value="TRANSCRIPTIONAL REGULATORY PROTEIN"/>
    <property type="match status" value="1"/>
</dbReference>
<dbReference type="PROSITE" id="PS01081">
    <property type="entry name" value="HTH_TETR_1"/>
    <property type="match status" value="1"/>
</dbReference>
<dbReference type="Pfam" id="PF00440">
    <property type="entry name" value="TetR_N"/>
    <property type="match status" value="1"/>
</dbReference>
<dbReference type="InterPro" id="IPR036271">
    <property type="entry name" value="Tet_transcr_reg_TetR-rel_C_sf"/>
</dbReference>
<evidence type="ECO:0000259" key="5">
    <source>
        <dbReference type="PROSITE" id="PS50977"/>
    </source>
</evidence>
<evidence type="ECO:0000313" key="7">
    <source>
        <dbReference type="Proteomes" id="UP000653493"/>
    </source>
</evidence>
<protein>
    <submittedName>
        <fullName evidence="6">TetR family transcriptional regulator</fullName>
    </submittedName>
</protein>
<reference evidence="6" key="2">
    <citation type="submission" date="2020-09" db="EMBL/GenBank/DDBJ databases">
        <authorList>
            <person name="Sun Q."/>
            <person name="Ohkuma M."/>
        </authorList>
    </citation>
    <scope>NUCLEOTIDE SEQUENCE</scope>
    <source>
        <strain evidence="6">JCM 4234</strain>
    </source>
</reference>
<dbReference type="AlphaFoldDB" id="A0A918G8J9"/>
<sequence>MPRMSREVTEQHRRQVVENASRLIREKGPERVSVPEVMASAGLTHGGFYRHFASKDDLLAQALAVAFTERLAAMDRIADEPAPPGAVSARDAFLAMYLSESHRDHPADGCPAAAVAADAARAEPGSPLRTSFTAGVRDLAEGLHGLNGPERDAGVVDRPLAELALLVGAVLLARASDDAALSRDILDEARGLLRDRAIREPAGPEADSAG</sequence>
<evidence type="ECO:0000313" key="6">
    <source>
        <dbReference type="EMBL" id="GGS24782.1"/>
    </source>
</evidence>
<evidence type="ECO:0000256" key="2">
    <source>
        <dbReference type="ARBA" id="ARBA00023125"/>
    </source>
</evidence>
<dbReference type="InterPro" id="IPR009057">
    <property type="entry name" value="Homeodomain-like_sf"/>
</dbReference>
<keyword evidence="2 4" id="KW-0238">DNA-binding</keyword>
<organism evidence="6 7">
    <name type="scientific">Streptomyces griseoviridis</name>
    <dbReference type="NCBI Taxonomy" id="45398"/>
    <lineage>
        <taxon>Bacteria</taxon>
        <taxon>Bacillati</taxon>
        <taxon>Actinomycetota</taxon>
        <taxon>Actinomycetes</taxon>
        <taxon>Kitasatosporales</taxon>
        <taxon>Streptomycetaceae</taxon>
        <taxon>Streptomyces</taxon>
    </lineage>
</organism>
<dbReference type="Gene3D" id="1.10.10.60">
    <property type="entry name" value="Homeodomain-like"/>
    <property type="match status" value="1"/>
</dbReference>
<name>A0A918G8J9_STRGD</name>
<accession>A0A918G8J9</accession>
<keyword evidence="7" id="KW-1185">Reference proteome</keyword>
<reference evidence="6" key="1">
    <citation type="journal article" date="2014" name="Int. J. Syst. Evol. Microbiol.">
        <title>Complete genome sequence of Corynebacterium casei LMG S-19264T (=DSM 44701T), isolated from a smear-ripened cheese.</title>
        <authorList>
            <consortium name="US DOE Joint Genome Institute (JGI-PGF)"/>
            <person name="Walter F."/>
            <person name="Albersmeier A."/>
            <person name="Kalinowski J."/>
            <person name="Ruckert C."/>
        </authorList>
    </citation>
    <scope>NUCLEOTIDE SEQUENCE</scope>
    <source>
        <strain evidence="6">JCM 4234</strain>
    </source>
</reference>
<dbReference type="SUPFAM" id="SSF48498">
    <property type="entry name" value="Tetracyclin repressor-like, C-terminal domain"/>
    <property type="match status" value="1"/>
</dbReference>
<comment type="caution">
    <text evidence="6">The sequence shown here is derived from an EMBL/GenBank/DDBJ whole genome shotgun (WGS) entry which is preliminary data.</text>
</comment>
<keyword evidence="3" id="KW-0804">Transcription</keyword>
<dbReference type="PANTHER" id="PTHR47506">
    <property type="entry name" value="TRANSCRIPTIONAL REGULATORY PROTEIN"/>
    <property type="match status" value="1"/>
</dbReference>
<dbReference type="Proteomes" id="UP000653493">
    <property type="component" value="Unassembled WGS sequence"/>
</dbReference>
<evidence type="ECO:0000256" key="1">
    <source>
        <dbReference type="ARBA" id="ARBA00023015"/>
    </source>
</evidence>
<dbReference type="PRINTS" id="PR00455">
    <property type="entry name" value="HTHTETR"/>
</dbReference>
<evidence type="ECO:0000256" key="3">
    <source>
        <dbReference type="ARBA" id="ARBA00023163"/>
    </source>
</evidence>
<proteinExistence type="predicted"/>
<keyword evidence="1" id="KW-0805">Transcription regulation</keyword>
<evidence type="ECO:0000256" key="4">
    <source>
        <dbReference type="PROSITE-ProRule" id="PRU00335"/>
    </source>
</evidence>
<dbReference type="InterPro" id="IPR023772">
    <property type="entry name" value="DNA-bd_HTH_TetR-type_CS"/>
</dbReference>
<dbReference type="GO" id="GO:0003677">
    <property type="term" value="F:DNA binding"/>
    <property type="evidence" value="ECO:0007669"/>
    <property type="project" value="UniProtKB-UniRule"/>
</dbReference>
<dbReference type="InterPro" id="IPR001647">
    <property type="entry name" value="HTH_TetR"/>
</dbReference>
<dbReference type="Gene3D" id="1.10.357.10">
    <property type="entry name" value="Tetracycline Repressor, domain 2"/>
    <property type="match status" value="1"/>
</dbReference>
<dbReference type="PROSITE" id="PS50977">
    <property type="entry name" value="HTH_TETR_2"/>
    <property type="match status" value="1"/>
</dbReference>